<organism evidence="5 6">
    <name type="scientific">Seminavis robusta</name>
    <dbReference type="NCBI Taxonomy" id="568900"/>
    <lineage>
        <taxon>Eukaryota</taxon>
        <taxon>Sar</taxon>
        <taxon>Stramenopiles</taxon>
        <taxon>Ochrophyta</taxon>
        <taxon>Bacillariophyta</taxon>
        <taxon>Bacillariophyceae</taxon>
        <taxon>Bacillariophycidae</taxon>
        <taxon>Naviculales</taxon>
        <taxon>Naviculaceae</taxon>
        <taxon>Seminavis</taxon>
    </lineage>
</organism>
<reference evidence="5" key="1">
    <citation type="submission" date="2020-06" db="EMBL/GenBank/DDBJ databases">
        <authorList>
            <consortium name="Plant Systems Biology data submission"/>
        </authorList>
    </citation>
    <scope>NUCLEOTIDE SEQUENCE</scope>
    <source>
        <strain evidence="5">D6</strain>
    </source>
</reference>
<evidence type="ECO:0000313" key="6">
    <source>
        <dbReference type="Proteomes" id="UP001153069"/>
    </source>
</evidence>
<dbReference type="InterPro" id="IPR050426">
    <property type="entry name" value="Glycosyltransferase_28"/>
</dbReference>
<sequence length="736" mass="82090">MSTATLPESYDDLENPLHQRKLPVPNLTICILVCGTHGDALPFIWLAHALQELGHRVRIATHETHRELILGELIEFYPLAGDPKQLSAWMVKTGGTILGEAMHPQTFPAKGKMVKEIIESCFPAVTQPDPKDAELKPFLADCIIANPPVMGHIHVAEALGAPLHIMFPQPWFYGTNDFPHPMAGLQYVQGGLGNAESNAAFEVLNTAAFGSFINRWRSKTLRLPRLFVGSGLSQAVREFRIPFSAMWSPSFVPKPQDWPDYCRVVGSFVQKQRTCRVQVNEQNFLKFLEWYKHGEKPIFIGFGSMIIEDTKKLSEVIMEASRKAGVRVVVQSNWSKLETSKQNLCCDIGSCSHDWLLPKCCAVVHHGGAGTTAAGLMQGLPTLVCPFFGDQFMWARMVHQAGVGPEPCPIQNLTADILAEKFLELTSAETTQEAQHLAKKMIEEDGVEGGLQHFLDGLQRDNLCCDVNLVMGEAELACYRIRSQEVKIGREVGALLVRPVLGRSLSHLCRWLPVCCCGVALERYSRQTYSLPKTFLRGCVSGCTGCFAYVCFSPWYILTKSYKYAKSHGALGFLFGVLVSPFYVIWAVLYGIFVVFVDRALVGLLNGCCGRKVHYVLDPAARSRPFSPPCSIAEELQDLEAPSDERLEAVNEALEIVRSANRVFRNCNPGFRDDHWNWKVVAASKLRSKTSKLKSLTAEEQSSLSRLLEFEGHQEISFSRFCLVIGEAIKPRFQQH</sequence>
<dbReference type="FunFam" id="3.40.50.2000:FF:000009">
    <property type="entry name" value="Sterol 3-beta-glucosyltransferase UGT80A2"/>
    <property type="match status" value="1"/>
</dbReference>
<protein>
    <submittedName>
        <fullName evidence="5">Sterol 3-beta-glucosyltransferase</fullName>
    </submittedName>
</protein>
<dbReference type="Pfam" id="PF03033">
    <property type="entry name" value="Glyco_transf_28"/>
    <property type="match status" value="1"/>
</dbReference>
<evidence type="ECO:0000259" key="4">
    <source>
        <dbReference type="Pfam" id="PF06722"/>
    </source>
</evidence>
<dbReference type="InterPro" id="IPR004276">
    <property type="entry name" value="GlycoTrans_28_N"/>
</dbReference>
<dbReference type="PANTHER" id="PTHR48050:SF13">
    <property type="entry name" value="STEROL 3-BETA-GLUCOSYLTRANSFERASE UGT80A2"/>
    <property type="match status" value="1"/>
</dbReference>
<dbReference type="Gene3D" id="3.40.50.2000">
    <property type="entry name" value="Glycogen Phosphorylase B"/>
    <property type="match status" value="2"/>
</dbReference>
<dbReference type="GO" id="GO:0016906">
    <property type="term" value="F:sterol 3-beta-glucosyltransferase activity"/>
    <property type="evidence" value="ECO:0007669"/>
    <property type="project" value="UniProtKB-ARBA"/>
</dbReference>
<dbReference type="SUPFAM" id="SSF53756">
    <property type="entry name" value="UDP-Glycosyltransferase/glycogen phosphorylase"/>
    <property type="match status" value="1"/>
</dbReference>
<dbReference type="AlphaFoldDB" id="A0A9N8DYN7"/>
<dbReference type="Proteomes" id="UP001153069">
    <property type="component" value="Unassembled WGS sequence"/>
</dbReference>
<dbReference type="InterPro" id="IPR010610">
    <property type="entry name" value="EryCIII-like_C"/>
</dbReference>
<dbReference type="InterPro" id="IPR002213">
    <property type="entry name" value="UDP_glucos_trans"/>
</dbReference>
<name>A0A9N8DYN7_9STRA</name>
<evidence type="ECO:0000259" key="3">
    <source>
        <dbReference type="Pfam" id="PF03033"/>
    </source>
</evidence>
<feature type="domain" description="Erythromycin biosynthesis protein CIII-like C-terminal" evidence="4">
    <location>
        <begin position="356"/>
        <end position="442"/>
    </location>
</feature>
<keyword evidence="2" id="KW-1133">Transmembrane helix</keyword>
<gene>
    <name evidence="5" type="ORF">SEMRO_394_G133830.1</name>
</gene>
<keyword evidence="6" id="KW-1185">Reference proteome</keyword>
<evidence type="ECO:0000313" key="5">
    <source>
        <dbReference type="EMBL" id="CAB9509549.1"/>
    </source>
</evidence>
<proteinExistence type="predicted"/>
<feature type="domain" description="Glycosyltransferase family 28 N-terminal" evidence="3">
    <location>
        <begin position="29"/>
        <end position="172"/>
    </location>
</feature>
<feature type="transmembrane region" description="Helical" evidence="2">
    <location>
        <begin position="570"/>
        <end position="596"/>
    </location>
</feature>
<keyword evidence="2" id="KW-0472">Membrane</keyword>
<dbReference type="CDD" id="cd03784">
    <property type="entry name" value="GT1_Gtf-like"/>
    <property type="match status" value="1"/>
</dbReference>
<evidence type="ECO:0000256" key="1">
    <source>
        <dbReference type="ARBA" id="ARBA00022679"/>
    </source>
</evidence>
<keyword evidence="1" id="KW-0808">Transferase</keyword>
<accession>A0A9N8DYN7</accession>
<feature type="transmembrane region" description="Helical" evidence="2">
    <location>
        <begin position="535"/>
        <end position="558"/>
    </location>
</feature>
<dbReference type="Pfam" id="PF06722">
    <property type="entry name" value="EryCIII-like_C"/>
    <property type="match status" value="1"/>
</dbReference>
<dbReference type="EMBL" id="CAICTM010000393">
    <property type="protein sequence ID" value="CAB9509549.1"/>
    <property type="molecule type" value="Genomic_DNA"/>
</dbReference>
<comment type="caution">
    <text evidence="5">The sequence shown here is derived from an EMBL/GenBank/DDBJ whole genome shotgun (WGS) entry which is preliminary data.</text>
</comment>
<evidence type="ECO:0000256" key="2">
    <source>
        <dbReference type="SAM" id="Phobius"/>
    </source>
</evidence>
<dbReference type="OrthoDB" id="5835829at2759"/>
<dbReference type="GO" id="GO:0005975">
    <property type="term" value="P:carbohydrate metabolic process"/>
    <property type="evidence" value="ECO:0007669"/>
    <property type="project" value="InterPro"/>
</dbReference>
<dbReference type="PANTHER" id="PTHR48050">
    <property type="entry name" value="STEROL 3-BETA-GLUCOSYLTRANSFERASE"/>
    <property type="match status" value="1"/>
</dbReference>
<keyword evidence="2" id="KW-0812">Transmembrane</keyword>